<dbReference type="Proteomes" id="UP000253383">
    <property type="component" value="Unassembled WGS sequence"/>
</dbReference>
<dbReference type="SUPFAM" id="SSF49464">
    <property type="entry name" value="Carboxypeptidase regulatory domain-like"/>
    <property type="match status" value="1"/>
</dbReference>
<dbReference type="Gene3D" id="2.60.40.1120">
    <property type="entry name" value="Carboxypeptidase-like, regulatory domain"/>
    <property type="match status" value="1"/>
</dbReference>
<evidence type="ECO:0000313" key="9">
    <source>
        <dbReference type="EMBL" id="RCR68581.1"/>
    </source>
</evidence>
<keyword evidence="3 7" id="KW-1134">Transmembrane beta strand</keyword>
<dbReference type="InterPro" id="IPR037066">
    <property type="entry name" value="Plug_dom_sf"/>
</dbReference>
<dbReference type="InterPro" id="IPR023997">
    <property type="entry name" value="TonB-dep_OMP_SusC/RagA_CS"/>
</dbReference>
<evidence type="ECO:0000313" key="10">
    <source>
        <dbReference type="Proteomes" id="UP000253383"/>
    </source>
</evidence>
<dbReference type="NCBIfam" id="TIGR04057">
    <property type="entry name" value="SusC_RagA_signa"/>
    <property type="match status" value="1"/>
</dbReference>
<dbReference type="InterPro" id="IPR012910">
    <property type="entry name" value="Plug_dom"/>
</dbReference>
<dbReference type="InterPro" id="IPR036942">
    <property type="entry name" value="Beta-barrel_TonB_sf"/>
</dbReference>
<dbReference type="Pfam" id="PF13715">
    <property type="entry name" value="CarbopepD_reg_2"/>
    <property type="match status" value="1"/>
</dbReference>
<protein>
    <submittedName>
        <fullName evidence="9">SusC/RagA family TonB-linked outer membrane protein</fullName>
    </submittedName>
</protein>
<evidence type="ECO:0000256" key="6">
    <source>
        <dbReference type="ARBA" id="ARBA00023237"/>
    </source>
</evidence>
<dbReference type="InterPro" id="IPR008969">
    <property type="entry name" value="CarboxyPept-like_regulatory"/>
</dbReference>
<dbReference type="Pfam" id="PF07715">
    <property type="entry name" value="Plug"/>
    <property type="match status" value="1"/>
</dbReference>
<comment type="similarity">
    <text evidence="7">Belongs to the TonB-dependent receptor family.</text>
</comment>
<evidence type="ECO:0000256" key="5">
    <source>
        <dbReference type="ARBA" id="ARBA00023136"/>
    </source>
</evidence>
<sequence>MKKRIRRHPLTYQIMRVSFIQLVLITALAGMAYAGDVVAQNLLNRKISLQVDEQEVKTVLRQLEKQADVRFMYSPQVVPANRKVSLNVTNQSLADVLSSLLKPLNVSYEVKGKQILLDKAPETGQVELRTKPIALEALARTITGTVTDFENKQPIPGVTVVVKGTTKGTATDGNGLYSLRVDDADQALVFSFVGYEPQEVTIANRTTIAVSLKPDIKALSEVVVVGYGTQRKTSTTAAVSTVKGDELKAAPVANINNSISGRVSGVLSFQGSGEPGKDASTLRVRGLGTTGSQNGALTIVDGIPRPFAQLNPNEIESITVLKDAAAVAPYGLAGANGVILVTTKRGKSGRISLSYNGWVGMQRPTRYPDYLNSYEFASLLNTANKNAGLPATYTDEQLQKYRDGSDPDHYPNHDWVREVINFQAPMTNHDLTLAGGSDKVRFFTSLRYMYQEGAVKTINFSRVNLASNIDVNATPTTTISLDVKGTLENTNNPGSSSGTGIFTSVTKNPPLLVNQLSFSNGLPGNELLPSIYESGYNKMTNNILFTQLTIEQKLPFIPGLAIKGVAAYDKSYSFSKIWQTPFTYYTLNAQDQFVTTKGGVGAPQLSQAFSQSPKTTLQGYITYLNTFGKHAVNVLGVVEQRNGQNDDFAASRLNYAVYLDQLSTGSTNKTNYDNSGSASSSKQVGFVGRASYNYAEKYLVELAGRYDGHYYFAPGQRFAFFPAASLGWRISEEKFFKDRILWVNNLKIRASYGKSGNLAGSPFQYLSTYGLANSYVFGGTQFYQTQGVFERNEANPNITWETAKKFDIGLEASLWNGRLNLEADYFHERRSNMLVSPAQTVPVEYGIGISQVNAGEMSNRGVDLSINTRQSFRGGLKLDATFNFTYAANKLVQTFENASTFNNPNRRRTGRPYNARFGYRAIGFFQSEEEIKASATQFGALKPGDIKYEDINSDGKIDGNDEVFIGKPLEPQMILGLTTNLTWKGFNLNLLWQGAASSTLLLENEAQLPFFNGAKVFREQLDYWTPENPNAAYPRVTPSPTTNNSQVSSFWIRDGSYLRLKTLDFGYSFSPAVLSKLNAQTLRVYVSGQNLLSFSKVPFLDPELASNRARYYFQQKVYTVGLTIGF</sequence>
<organism evidence="9 10">
    <name type="scientific">Larkinella punicea</name>
    <dbReference type="NCBI Taxonomy" id="2315727"/>
    <lineage>
        <taxon>Bacteria</taxon>
        <taxon>Pseudomonadati</taxon>
        <taxon>Bacteroidota</taxon>
        <taxon>Cytophagia</taxon>
        <taxon>Cytophagales</taxon>
        <taxon>Spirosomataceae</taxon>
        <taxon>Larkinella</taxon>
    </lineage>
</organism>
<dbReference type="InterPro" id="IPR039426">
    <property type="entry name" value="TonB-dep_rcpt-like"/>
</dbReference>
<dbReference type="SMART" id="SM00965">
    <property type="entry name" value="STN"/>
    <property type="match status" value="1"/>
</dbReference>
<evidence type="ECO:0000256" key="2">
    <source>
        <dbReference type="ARBA" id="ARBA00022448"/>
    </source>
</evidence>
<gene>
    <name evidence="9" type="ORF">DUE52_15815</name>
</gene>
<comment type="subcellular location">
    <subcellularLocation>
        <location evidence="1 7">Cell outer membrane</location>
        <topology evidence="1 7">Multi-pass membrane protein</topology>
    </subcellularLocation>
</comment>
<evidence type="ECO:0000256" key="3">
    <source>
        <dbReference type="ARBA" id="ARBA00022452"/>
    </source>
</evidence>
<dbReference type="EMBL" id="QOWE01000012">
    <property type="protein sequence ID" value="RCR68581.1"/>
    <property type="molecule type" value="Genomic_DNA"/>
</dbReference>
<evidence type="ECO:0000259" key="8">
    <source>
        <dbReference type="SMART" id="SM00965"/>
    </source>
</evidence>
<accession>A0A368JQZ2</accession>
<dbReference type="FunFam" id="2.170.130.10:FF:000003">
    <property type="entry name" value="SusC/RagA family TonB-linked outer membrane protein"/>
    <property type="match status" value="1"/>
</dbReference>
<evidence type="ECO:0000256" key="1">
    <source>
        <dbReference type="ARBA" id="ARBA00004571"/>
    </source>
</evidence>
<keyword evidence="2 7" id="KW-0813">Transport</keyword>
<reference evidence="9 10" key="1">
    <citation type="submission" date="2018-07" db="EMBL/GenBank/DDBJ databases">
        <title>Genome analysis of Larkinella rosea.</title>
        <authorList>
            <person name="Zhou Z."/>
            <person name="Wang G."/>
        </authorList>
    </citation>
    <scope>NUCLEOTIDE SEQUENCE [LARGE SCALE GENOMIC DNA]</scope>
    <source>
        <strain evidence="10">zzj9</strain>
    </source>
</reference>
<dbReference type="InterPro" id="IPR011662">
    <property type="entry name" value="Secretin/TonB_short_N"/>
</dbReference>
<dbReference type="InterPro" id="IPR023996">
    <property type="entry name" value="TonB-dep_OMP_SusC/RagA"/>
</dbReference>
<dbReference type="Gene3D" id="2.40.170.20">
    <property type="entry name" value="TonB-dependent receptor, beta-barrel domain"/>
    <property type="match status" value="1"/>
</dbReference>
<dbReference type="NCBIfam" id="TIGR04056">
    <property type="entry name" value="OMP_RagA_SusC"/>
    <property type="match status" value="1"/>
</dbReference>
<dbReference type="PROSITE" id="PS52016">
    <property type="entry name" value="TONB_DEPENDENT_REC_3"/>
    <property type="match status" value="1"/>
</dbReference>
<proteinExistence type="inferred from homology"/>
<dbReference type="Pfam" id="PF07660">
    <property type="entry name" value="STN"/>
    <property type="match status" value="1"/>
</dbReference>
<evidence type="ECO:0000256" key="7">
    <source>
        <dbReference type="PROSITE-ProRule" id="PRU01360"/>
    </source>
</evidence>
<feature type="domain" description="Secretin/TonB short N-terminal" evidence="8">
    <location>
        <begin position="69"/>
        <end position="120"/>
    </location>
</feature>
<evidence type="ECO:0000256" key="4">
    <source>
        <dbReference type="ARBA" id="ARBA00022692"/>
    </source>
</evidence>
<name>A0A368JQZ2_9BACT</name>
<dbReference type="Gene3D" id="3.55.50.30">
    <property type="match status" value="1"/>
</dbReference>
<dbReference type="GO" id="GO:0009279">
    <property type="term" value="C:cell outer membrane"/>
    <property type="evidence" value="ECO:0007669"/>
    <property type="project" value="UniProtKB-SubCell"/>
</dbReference>
<keyword evidence="10" id="KW-1185">Reference proteome</keyword>
<keyword evidence="5 7" id="KW-0472">Membrane</keyword>
<dbReference type="OrthoDB" id="9768177at2"/>
<dbReference type="SUPFAM" id="SSF56935">
    <property type="entry name" value="Porins"/>
    <property type="match status" value="1"/>
</dbReference>
<comment type="caution">
    <text evidence="9">The sequence shown here is derived from an EMBL/GenBank/DDBJ whole genome shotgun (WGS) entry which is preliminary data.</text>
</comment>
<keyword evidence="6 7" id="KW-0998">Cell outer membrane</keyword>
<dbReference type="AlphaFoldDB" id="A0A368JQZ2"/>
<dbReference type="Gene3D" id="2.170.130.10">
    <property type="entry name" value="TonB-dependent receptor, plug domain"/>
    <property type="match status" value="1"/>
</dbReference>
<keyword evidence="4 7" id="KW-0812">Transmembrane</keyword>